<dbReference type="Proteomes" id="UP000199478">
    <property type="component" value="Unassembled WGS sequence"/>
</dbReference>
<dbReference type="InterPro" id="IPR017703">
    <property type="entry name" value="YgfZ/GCV_T_CS"/>
</dbReference>
<evidence type="ECO:0000256" key="1">
    <source>
        <dbReference type="ARBA" id="ARBA00022946"/>
    </source>
</evidence>
<dbReference type="InterPro" id="IPR057460">
    <property type="entry name" value="CAF17_C"/>
</dbReference>
<dbReference type="InterPro" id="IPR045179">
    <property type="entry name" value="YgfZ/GcvT"/>
</dbReference>
<protein>
    <recommendedName>
        <fullName evidence="2">CAF17 C-terminal domain-containing protein</fullName>
    </recommendedName>
</protein>
<proteinExistence type="predicted"/>
<dbReference type="Pfam" id="PF25455">
    <property type="entry name" value="Beta-barrel_CAF17_C"/>
    <property type="match status" value="1"/>
</dbReference>
<dbReference type="PANTHER" id="PTHR22602:SF0">
    <property type="entry name" value="TRANSFERASE CAF17, MITOCHONDRIAL-RELATED"/>
    <property type="match status" value="1"/>
</dbReference>
<keyword evidence="1" id="KW-0809">Transit peptide</keyword>
<sequence>MTDRTVLAIGGADRVTFLQGLVTNDVARAQGGIIYAALLTPQGKYIADFFVIGQDDRLLVDVATSHAPTLAQRLMMYRLRAAVTIEETPLIVSRGTGPAPADALQDPRHPDMGWRAYGDADVSDDTDWDALRVAHIIPETGIELTPETYILETGFEPLHGVDFKKGCYVGQEIIARMKHKTTLRKGLVQVKIDGAAPVGTVIETADGKEAGTVFTQSGGRALAYLRFDRATGPMTAATARITL</sequence>
<dbReference type="EMBL" id="FOYP01000001">
    <property type="protein sequence ID" value="SFR45721.1"/>
    <property type="molecule type" value="Genomic_DNA"/>
</dbReference>
<evidence type="ECO:0000259" key="2">
    <source>
        <dbReference type="Pfam" id="PF25455"/>
    </source>
</evidence>
<name>A0A1I6GUE6_9RHOB</name>
<dbReference type="InterPro" id="IPR027266">
    <property type="entry name" value="TrmE/GcvT-like"/>
</dbReference>
<dbReference type="AlphaFoldDB" id="A0A1I6GUE6"/>
<evidence type="ECO:0000313" key="3">
    <source>
        <dbReference type="EMBL" id="SFR45721.1"/>
    </source>
</evidence>
<dbReference type="STRING" id="390270.SAMN04488005_2170"/>
<gene>
    <name evidence="3" type="ORF">SAMN04488005_2170</name>
</gene>
<organism evidence="3 4">
    <name type="scientific">Yoonia tamlensis</name>
    <dbReference type="NCBI Taxonomy" id="390270"/>
    <lineage>
        <taxon>Bacteria</taxon>
        <taxon>Pseudomonadati</taxon>
        <taxon>Pseudomonadota</taxon>
        <taxon>Alphaproteobacteria</taxon>
        <taxon>Rhodobacterales</taxon>
        <taxon>Paracoccaceae</taxon>
        <taxon>Yoonia</taxon>
    </lineage>
</organism>
<evidence type="ECO:0000313" key="4">
    <source>
        <dbReference type="Proteomes" id="UP000199478"/>
    </source>
</evidence>
<dbReference type="PANTHER" id="PTHR22602">
    <property type="entry name" value="TRANSFERASE CAF17, MITOCHONDRIAL-RELATED"/>
    <property type="match status" value="1"/>
</dbReference>
<dbReference type="Gene3D" id="3.30.1360.120">
    <property type="entry name" value="Probable tRNA modification gtpase trme, domain 1"/>
    <property type="match status" value="2"/>
</dbReference>
<dbReference type="PIRSF" id="PIRSF006487">
    <property type="entry name" value="GcvT"/>
    <property type="match status" value="1"/>
</dbReference>
<reference evidence="4" key="1">
    <citation type="submission" date="2016-10" db="EMBL/GenBank/DDBJ databases">
        <authorList>
            <person name="Varghese N."/>
            <person name="Submissions S."/>
        </authorList>
    </citation>
    <scope>NUCLEOTIDE SEQUENCE [LARGE SCALE GENOMIC DNA]</scope>
    <source>
        <strain evidence="4">DSM 26879</strain>
    </source>
</reference>
<accession>A0A1I6GUE6</accession>
<dbReference type="GO" id="GO:0016226">
    <property type="term" value="P:iron-sulfur cluster assembly"/>
    <property type="evidence" value="ECO:0007669"/>
    <property type="project" value="TreeGrafter"/>
</dbReference>
<feature type="domain" description="CAF17 C-terminal" evidence="2">
    <location>
        <begin position="184"/>
        <end position="243"/>
    </location>
</feature>
<dbReference type="NCBIfam" id="TIGR03317">
    <property type="entry name" value="ygfZ_signature"/>
    <property type="match status" value="1"/>
</dbReference>
<dbReference type="OrthoDB" id="9796287at2"/>
<dbReference type="SUPFAM" id="SSF103025">
    <property type="entry name" value="Folate-binding domain"/>
    <property type="match status" value="1"/>
</dbReference>
<dbReference type="RefSeq" id="WP_090199787.1">
    <property type="nucleotide sequence ID" value="NZ_FOYP01000001.1"/>
</dbReference>
<keyword evidence="4" id="KW-1185">Reference proteome</keyword>